<evidence type="ECO:0000256" key="3">
    <source>
        <dbReference type="SAM" id="SignalP"/>
    </source>
</evidence>
<dbReference type="GO" id="GO:0016788">
    <property type="term" value="F:hydrolase activity, acting on ester bonds"/>
    <property type="evidence" value="ECO:0007669"/>
    <property type="project" value="InterPro"/>
</dbReference>
<evidence type="ECO:0000313" key="4">
    <source>
        <dbReference type="EMBL" id="BBH18458.1"/>
    </source>
</evidence>
<sequence length="604" mass="62612">MIRRLIPGAAAAVVAAGLLVISSPAAPPALAAVSGNLIVNPGAESGECSVNGLQGETLPGWTITNGMPTNVCYGTAGGFPTSTTPGAPSRGNTFFAGGGTGNATMEQSVDVSSAATAIDAGGVTYNLSGWLGGWSSQNDTAGVQATFLNASGTSVGTAQLAAVTASDRGNTTEFLQRTATAAVPAGTRTVRVDVNYVWSGGSTTDGYVDNLSLTLSTTVTQPTLSAPASSVPGFDHVFLIYMENENGFQQSVDGNNYIYGNAAAPYINNTLVPMGTRLNNLYGTTHPSDPNYLALAGGSVSGQTSNPAVGSVNATNLADRAEAAGKTWKAYNQGANGTCDLTTHGSTYPDDEPFTLYNDVANNSTRCNSHIMPLTQLSTDLSSASTTPNFSWIAADDYYDMEAGGIAPGDTWLSQTLPTIFNSPAWKTQRSLLIVTWDEGYTKSYGPNYPNEVAGVMIGSPGTVKAGATSTTRYNQYSIGRTIENALGLSPMTPNDTYAQPINDVWGQSTSPTLSTTTPSVTNGSSITFNYTTPAATNSSTNWVGIYKQGNTPGNQASTDWKYTAGTSGSVTFTANYGPGTYQVYYLYNDGYTVLAGPITVTLN</sequence>
<name>A0A3G9J495_9ACTN</name>
<dbReference type="Proteomes" id="UP000271573">
    <property type="component" value="Chromosome"/>
</dbReference>
<dbReference type="RefSeq" id="WP_125569761.1">
    <property type="nucleotide sequence ID" value="NZ_AP019307.1"/>
</dbReference>
<reference evidence="4 5" key="1">
    <citation type="submission" date="2018-11" db="EMBL/GenBank/DDBJ databases">
        <title>Complete genome sequence of Nocardioides baekrokdamisoli strain KCTC 39748.</title>
        <authorList>
            <person name="Kang S.W."/>
            <person name="Lee K.C."/>
            <person name="Kim K.K."/>
            <person name="Kim J.S."/>
            <person name="Kim D.S."/>
            <person name="Ko S.H."/>
            <person name="Yang S.H."/>
            <person name="Shin Y.K."/>
            <person name="Lee J.S."/>
        </authorList>
    </citation>
    <scope>NUCLEOTIDE SEQUENCE [LARGE SCALE GENOMIC DNA]</scope>
    <source>
        <strain evidence="4 5">KCTC 39748</strain>
    </source>
</reference>
<dbReference type="InterPro" id="IPR007312">
    <property type="entry name" value="Phosphoesterase"/>
</dbReference>
<dbReference type="Gene3D" id="3.40.720.10">
    <property type="entry name" value="Alkaline Phosphatase, subunit A"/>
    <property type="match status" value="1"/>
</dbReference>
<keyword evidence="1" id="KW-0378">Hydrolase</keyword>
<protein>
    <recommendedName>
        <fullName evidence="6">Phosphoesterase</fullName>
    </recommendedName>
</protein>
<feature type="chain" id="PRO_5018272622" description="Phosphoesterase" evidence="3">
    <location>
        <begin position="32"/>
        <end position="604"/>
    </location>
</feature>
<keyword evidence="2" id="KW-0843">Virulence</keyword>
<dbReference type="AlphaFoldDB" id="A0A3G9J495"/>
<evidence type="ECO:0000256" key="2">
    <source>
        <dbReference type="ARBA" id="ARBA00023026"/>
    </source>
</evidence>
<gene>
    <name evidence="4" type="ORF">Back2_27450</name>
</gene>
<keyword evidence="3" id="KW-0732">Signal</keyword>
<dbReference type="KEGG" id="nbe:Back2_27450"/>
<evidence type="ECO:0000313" key="5">
    <source>
        <dbReference type="Proteomes" id="UP000271573"/>
    </source>
</evidence>
<keyword evidence="5" id="KW-1185">Reference proteome</keyword>
<dbReference type="InterPro" id="IPR017850">
    <property type="entry name" value="Alkaline_phosphatase_core_sf"/>
</dbReference>
<dbReference type="OrthoDB" id="345880at2"/>
<feature type="signal peptide" evidence="3">
    <location>
        <begin position="1"/>
        <end position="31"/>
    </location>
</feature>
<dbReference type="PANTHER" id="PTHR31956:SF8">
    <property type="entry name" value="ACID PHOSPHATASE PHOA (AFU_ORTHOLOGUE AFUA_1G03570)"/>
    <property type="match status" value="1"/>
</dbReference>
<dbReference type="EMBL" id="AP019307">
    <property type="protein sequence ID" value="BBH18458.1"/>
    <property type="molecule type" value="Genomic_DNA"/>
</dbReference>
<organism evidence="4 5">
    <name type="scientific">Nocardioides baekrokdamisoli</name>
    <dbReference type="NCBI Taxonomy" id="1804624"/>
    <lineage>
        <taxon>Bacteria</taxon>
        <taxon>Bacillati</taxon>
        <taxon>Actinomycetota</taxon>
        <taxon>Actinomycetes</taxon>
        <taxon>Propionibacteriales</taxon>
        <taxon>Nocardioidaceae</taxon>
        <taxon>Nocardioides</taxon>
    </lineage>
</organism>
<evidence type="ECO:0008006" key="6">
    <source>
        <dbReference type="Google" id="ProtNLM"/>
    </source>
</evidence>
<evidence type="ECO:0000256" key="1">
    <source>
        <dbReference type="ARBA" id="ARBA00022801"/>
    </source>
</evidence>
<dbReference type="Pfam" id="PF04185">
    <property type="entry name" value="Phosphoesterase"/>
    <property type="match status" value="1"/>
</dbReference>
<accession>A0A3G9J495</accession>
<dbReference type="GO" id="GO:0009395">
    <property type="term" value="P:phospholipid catabolic process"/>
    <property type="evidence" value="ECO:0007669"/>
    <property type="project" value="TreeGrafter"/>
</dbReference>
<proteinExistence type="predicted"/>
<dbReference type="PANTHER" id="PTHR31956">
    <property type="entry name" value="NON-SPECIFIC PHOSPHOLIPASE C4-RELATED"/>
    <property type="match status" value="1"/>
</dbReference>